<gene>
    <name evidence="2" type="ORF">LX87_00798</name>
</gene>
<dbReference type="Proteomes" id="UP000248790">
    <property type="component" value="Unassembled WGS sequence"/>
</dbReference>
<evidence type="ECO:0000256" key="1">
    <source>
        <dbReference type="SAM" id="SignalP"/>
    </source>
</evidence>
<keyword evidence="3" id="KW-1185">Reference proteome</keyword>
<protein>
    <recommendedName>
        <fullName evidence="4">Outer membrane protein with beta-barrel domain</fullName>
    </recommendedName>
</protein>
<name>A0A327X8V2_LARAB</name>
<dbReference type="EMBL" id="QLMC01000001">
    <property type="protein sequence ID" value="RAK02678.1"/>
    <property type="molecule type" value="Genomic_DNA"/>
</dbReference>
<evidence type="ECO:0000313" key="2">
    <source>
        <dbReference type="EMBL" id="RAK02678.1"/>
    </source>
</evidence>
<keyword evidence="1" id="KW-0732">Signal</keyword>
<evidence type="ECO:0008006" key="4">
    <source>
        <dbReference type="Google" id="ProtNLM"/>
    </source>
</evidence>
<feature type="signal peptide" evidence="1">
    <location>
        <begin position="1"/>
        <end position="21"/>
    </location>
</feature>
<comment type="caution">
    <text evidence="2">The sequence shown here is derived from an EMBL/GenBank/DDBJ whole genome shotgun (WGS) entry which is preliminary data.</text>
</comment>
<reference evidence="2 3" key="1">
    <citation type="submission" date="2018-06" db="EMBL/GenBank/DDBJ databases">
        <title>Genomic Encyclopedia of Archaeal and Bacterial Type Strains, Phase II (KMG-II): from individual species to whole genera.</title>
        <authorList>
            <person name="Goeker M."/>
        </authorList>
    </citation>
    <scope>NUCLEOTIDE SEQUENCE [LARGE SCALE GENOMIC DNA]</scope>
    <source>
        <strain evidence="2 3">DSM 21851</strain>
    </source>
</reference>
<proteinExistence type="predicted"/>
<evidence type="ECO:0000313" key="3">
    <source>
        <dbReference type="Proteomes" id="UP000248790"/>
    </source>
</evidence>
<dbReference type="RefSeq" id="WP_111626857.1">
    <property type="nucleotide sequence ID" value="NZ_QLMC01000001.1"/>
</dbReference>
<dbReference type="OrthoDB" id="946745at2"/>
<accession>A0A327X8V2</accession>
<feature type="chain" id="PRO_5016393480" description="Outer membrane protein with beta-barrel domain" evidence="1">
    <location>
        <begin position="22"/>
        <end position="188"/>
    </location>
</feature>
<organism evidence="2 3">
    <name type="scientific">Larkinella arboricola</name>
    <dbReference type="NCBI Taxonomy" id="643671"/>
    <lineage>
        <taxon>Bacteria</taxon>
        <taxon>Pseudomonadati</taxon>
        <taxon>Bacteroidota</taxon>
        <taxon>Cytophagia</taxon>
        <taxon>Cytophagales</taxon>
        <taxon>Spirosomataceae</taxon>
        <taxon>Larkinella</taxon>
    </lineage>
</organism>
<sequence>MKSALCRVAGFLLMGCLTAQAQQLRVAYFGETVTHYGLKVAYEYPLISRVKSSNNARKEFLITPGLAVYNHPHNHVGVVFSPELAYQRTGRRGGVFEVGLSNSYLRYFLAGQTFEVGENGAFRRVRMAGRGAYLPTVSVGFGRDLSVRHNRSLAWYARLNLMQQRPYNASQLYRFGIECGIRKPLKRK</sequence>
<dbReference type="AlphaFoldDB" id="A0A327X8V2"/>